<dbReference type="UniPathway" id="UPA00035">
    <property type="reaction ID" value="UER00042"/>
</dbReference>
<evidence type="ECO:0000256" key="9">
    <source>
        <dbReference type="HAMAP-Rule" id="MF_00135"/>
    </source>
</evidence>
<evidence type="ECO:0000313" key="11">
    <source>
        <dbReference type="EMBL" id="QNA46541.1"/>
    </source>
</evidence>
<comment type="catalytic activity">
    <reaction evidence="1 9">
        <text>N-(5-phospho-beta-D-ribosyl)anthranilate = 1-(2-carboxyphenylamino)-1-deoxy-D-ribulose 5-phosphate</text>
        <dbReference type="Rhea" id="RHEA:21540"/>
        <dbReference type="ChEBI" id="CHEBI:18277"/>
        <dbReference type="ChEBI" id="CHEBI:58613"/>
        <dbReference type="EC" id="5.3.1.24"/>
    </reaction>
</comment>
<dbReference type="Pfam" id="PF00697">
    <property type="entry name" value="PRAI"/>
    <property type="match status" value="1"/>
</dbReference>
<accession>A0A7G5XM38</accession>
<dbReference type="Proteomes" id="UP000515344">
    <property type="component" value="Chromosome"/>
</dbReference>
<keyword evidence="6 9" id="KW-0822">Tryptophan biosynthesis</keyword>
<sequence>MRIKVCGMTDLAQMQQLGEMGVEFAGMIFYHKSPRFVLKHLTGVQVKRAKLKVYKVGVFVNASYDEIINHVENFGLDMVQLHGDETPKFCEKVSDYISLIKAFRITEDDNIPWKIKDYVEAVDMYMFDTMGAGYGGTGKKFDWNMLKGLTIGKPFFLSGGIEPTDAAAIKEFVKEEVAKDLFALDMNSKFETMPGVKDMELVKKFVGELR</sequence>
<keyword evidence="12" id="KW-1185">Reference proteome</keyword>
<evidence type="ECO:0000256" key="1">
    <source>
        <dbReference type="ARBA" id="ARBA00001164"/>
    </source>
</evidence>
<organism evidence="11 12">
    <name type="scientific">Lacibacter sediminis</name>
    <dbReference type="NCBI Taxonomy" id="2760713"/>
    <lineage>
        <taxon>Bacteria</taxon>
        <taxon>Pseudomonadati</taxon>
        <taxon>Bacteroidota</taxon>
        <taxon>Chitinophagia</taxon>
        <taxon>Chitinophagales</taxon>
        <taxon>Chitinophagaceae</taxon>
        <taxon>Lacibacter</taxon>
    </lineage>
</organism>
<dbReference type="InterPro" id="IPR013785">
    <property type="entry name" value="Aldolase_TIM"/>
</dbReference>
<dbReference type="RefSeq" id="WP_182806433.1">
    <property type="nucleotide sequence ID" value="NZ_CP060007.1"/>
</dbReference>
<dbReference type="GO" id="GO:0000162">
    <property type="term" value="P:L-tryptophan biosynthetic process"/>
    <property type="evidence" value="ECO:0007669"/>
    <property type="project" value="UniProtKB-UniRule"/>
</dbReference>
<evidence type="ECO:0000256" key="4">
    <source>
        <dbReference type="ARBA" id="ARBA00022272"/>
    </source>
</evidence>
<dbReference type="KEGG" id="lacs:H4075_10325"/>
<dbReference type="Gene3D" id="3.20.20.70">
    <property type="entry name" value="Aldolase class I"/>
    <property type="match status" value="1"/>
</dbReference>
<proteinExistence type="inferred from homology"/>
<keyword evidence="7 9" id="KW-0057">Aromatic amino acid biosynthesis</keyword>
<dbReference type="SUPFAM" id="SSF51366">
    <property type="entry name" value="Ribulose-phoshate binding barrel"/>
    <property type="match status" value="1"/>
</dbReference>
<dbReference type="GO" id="GO:0004640">
    <property type="term" value="F:phosphoribosylanthranilate isomerase activity"/>
    <property type="evidence" value="ECO:0007669"/>
    <property type="project" value="UniProtKB-UniRule"/>
</dbReference>
<reference evidence="12" key="1">
    <citation type="submission" date="2020-08" db="EMBL/GenBank/DDBJ databases">
        <title>Lacibacter sp. S13-6-6 genome sequencing.</title>
        <authorList>
            <person name="Jin L."/>
        </authorList>
    </citation>
    <scope>NUCLEOTIDE SEQUENCE [LARGE SCALE GENOMIC DNA]</scope>
    <source>
        <strain evidence="12">S13-6-6</strain>
    </source>
</reference>
<protein>
    <recommendedName>
        <fullName evidence="4 9">N-(5'-phosphoribosyl)anthranilate isomerase</fullName>
        <shortName evidence="9">PRAI</shortName>
        <ecNumber evidence="3 9">5.3.1.24</ecNumber>
    </recommendedName>
</protein>
<gene>
    <name evidence="9" type="primary">trpF</name>
    <name evidence="11" type="ORF">H4075_10325</name>
</gene>
<feature type="domain" description="N-(5'phosphoribosyl) anthranilate isomerase (PRAI)" evidence="10">
    <location>
        <begin position="4"/>
        <end position="206"/>
    </location>
</feature>
<dbReference type="PANTHER" id="PTHR42894:SF1">
    <property type="entry name" value="N-(5'-PHOSPHORIBOSYL)ANTHRANILATE ISOMERASE"/>
    <property type="match status" value="1"/>
</dbReference>
<evidence type="ECO:0000256" key="5">
    <source>
        <dbReference type="ARBA" id="ARBA00022605"/>
    </source>
</evidence>
<dbReference type="HAMAP" id="MF_00135">
    <property type="entry name" value="PRAI"/>
    <property type="match status" value="1"/>
</dbReference>
<evidence type="ECO:0000313" key="12">
    <source>
        <dbReference type="Proteomes" id="UP000515344"/>
    </source>
</evidence>
<evidence type="ECO:0000256" key="8">
    <source>
        <dbReference type="ARBA" id="ARBA00023235"/>
    </source>
</evidence>
<dbReference type="PANTHER" id="PTHR42894">
    <property type="entry name" value="N-(5'-PHOSPHORIBOSYL)ANTHRANILATE ISOMERASE"/>
    <property type="match status" value="1"/>
</dbReference>
<dbReference type="EC" id="5.3.1.24" evidence="3 9"/>
<comment type="pathway">
    <text evidence="2 9">Amino-acid biosynthesis; L-tryptophan biosynthesis; L-tryptophan from chorismate: step 3/5.</text>
</comment>
<evidence type="ECO:0000256" key="7">
    <source>
        <dbReference type="ARBA" id="ARBA00023141"/>
    </source>
</evidence>
<comment type="similarity">
    <text evidence="9">Belongs to the TrpF family.</text>
</comment>
<dbReference type="EMBL" id="CP060007">
    <property type="protein sequence ID" value="QNA46541.1"/>
    <property type="molecule type" value="Genomic_DNA"/>
</dbReference>
<evidence type="ECO:0000256" key="2">
    <source>
        <dbReference type="ARBA" id="ARBA00004664"/>
    </source>
</evidence>
<keyword evidence="8 9" id="KW-0413">Isomerase</keyword>
<dbReference type="CDD" id="cd00405">
    <property type="entry name" value="PRAI"/>
    <property type="match status" value="1"/>
</dbReference>
<evidence type="ECO:0000256" key="3">
    <source>
        <dbReference type="ARBA" id="ARBA00012572"/>
    </source>
</evidence>
<dbReference type="InterPro" id="IPR011060">
    <property type="entry name" value="RibuloseP-bd_barrel"/>
</dbReference>
<evidence type="ECO:0000256" key="6">
    <source>
        <dbReference type="ARBA" id="ARBA00022822"/>
    </source>
</evidence>
<evidence type="ECO:0000259" key="10">
    <source>
        <dbReference type="Pfam" id="PF00697"/>
    </source>
</evidence>
<dbReference type="InterPro" id="IPR001240">
    <property type="entry name" value="PRAI_dom"/>
</dbReference>
<dbReference type="AlphaFoldDB" id="A0A7G5XM38"/>
<name>A0A7G5XM38_9BACT</name>
<dbReference type="InterPro" id="IPR044643">
    <property type="entry name" value="TrpF_fam"/>
</dbReference>
<keyword evidence="5 9" id="KW-0028">Amino-acid biosynthesis</keyword>